<feature type="domain" description="Metalloprotease TldD/E N-terminal" evidence="2">
    <location>
        <begin position="32"/>
        <end position="92"/>
    </location>
</feature>
<dbReference type="RefSeq" id="WP_005436120.1">
    <property type="nucleotide sequence ID" value="NZ_JH815518.1"/>
</dbReference>
<dbReference type="Proteomes" id="UP000005835">
    <property type="component" value="Unassembled WGS sequence"/>
</dbReference>
<dbReference type="PANTHER" id="PTHR43421:SF1">
    <property type="entry name" value="METALLOPROTEASE PMBA"/>
    <property type="match status" value="1"/>
</dbReference>
<dbReference type="InterPro" id="IPR047657">
    <property type="entry name" value="PmbA"/>
</dbReference>
<dbReference type="GO" id="GO:0005829">
    <property type="term" value="C:cytosol"/>
    <property type="evidence" value="ECO:0007669"/>
    <property type="project" value="TreeGrafter"/>
</dbReference>
<dbReference type="InterPro" id="IPR002510">
    <property type="entry name" value="Metalloprtase-TldD/E_N"/>
</dbReference>
<name>K1JSM0_9BURK</name>
<dbReference type="PANTHER" id="PTHR43421">
    <property type="entry name" value="METALLOPROTEASE PMBA"/>
    <property type="match status" value="1"/>
</dbReference>
<feature type="domain" description="Metalloprotease TldD/E C-terminal" evidence="3">
    <location>
        <begin position="234"/>
        <end position="445"/>
    </location>
</feature>
<dbReference type="OrthoDB" id="9803618at2"/>
<dbReference type="InterPro" id="IPR045569">
    <property type="entry name" value="Metalloprtase-TldD/E_C"/>
</dbReference>
<feature type="domain" description="Metalloprotease TldD/E central" evidence="4">
    <location>
        <begin position="125"/>
        <end position="226"/>
    </location>
</feature>
<comment type="similarity">
    <text evidence="1">Belongs to the peptidase U62 family.</text>
</comment>
<organism evidence="5 6">
    <name type="scientific">Sutterella wadsworthensis 2_1_59BFAA</name>
    <dbReference type="NCBI Taxonomy" id="742823"/>
    <lineage>
        <taxon>Bacteria</taxon>
        <taxon>Pseudomonadati</taxon>
        <taxon>Pseudomonadota</taxon>
        <taxon>Betaproteobacteria</taxon>
        <taxon>Burkholderiales</taxon>
        <taxon>Sutterellaceae</taxon>
        <taxon>Sutterella</taxon>
    </lineage>
</organism>
<dbReference type="Gene3D" id="3.30.2290.10">
    <property type="entry name" value="PmbA/TldD superfamily"/>
    <property type="match status" value="1"/>
</dbReference>
<evidence type="ECO:0000256" key="1">
    <source>
        <dbReference type="ARBA" id="ARBA00005836"/>
    </source>
</evidence>
<dbReference type="Pfam" id="PF01523">
    <property type="entry name" value="PmbA_TldD_1st"/>
    <property type="match status" value="1"/>
</dbReference>
<sequence length="446" mass="48289">MQDEVEMRTEELARWTVERSKSLGADCASAEVSHDKGLSVTVRMGEVDAVEHTEERVLTLNAWIGGRKGCASTADFSERSLEAAVQAAVDIARVSAEDPAAGLPEAEDLQADMRDLSLWHPFEGGVQEAVRLASAVEEAVFEADERIVNSDGTNFSTSSGEFTLANSLGFCAGYRYSRHDMDAAPIAEDDSGMQRDGWWTQGRAVEDLLDPAELGRTAAGRTVARLGARPLSSRRARVLFDAPVATGLLDILEELLNGRAWYRHASCLEGRLGERILPAHVFVEEDPYLMRALGSGVFDDEGCAGRRRMIVSDGRIEGIFLSSYSARRLGMRTTGNLGGAYNLRLSSTETRPEDTRRAMLERLGTGFLVTELIGQGLNAVSGDYSRGASGFWVENGRIVAPVEGVTIASNILTMMKTIEAIGADEHDTGVRRSGSLLIPDLMLAGE</sequence>
<protein>
    <recommendedName>
        <fullName evidence="7">PmbA protein</fullName>
    </recommendedName>
</protein>
<dbReference type="STRING" id="742823.HMPREF9465_01734"/>
<dbReference type="GO" id="GO:0008237">
    <property type="term" value="F:metallopeptidase activity"/>
    <property type="evidence" value="ECO:0007669"/>
    <property type="project" value="InterPro"/>
</dbReference>
<evidence type="ECO:0000313" key="5">
    <source>
        <dbReference type="EMBL" id="EKB30687.1"/>
    </source>
</evidence>
<dbReference type="EMBL" id="ADMG01000037">
    <property type="protein sequence ID" value="EKB30687.1"/>
    <property type="molecule type" value="Genomic_DNA"/>
</dbReference>
<keyword evidence="6" id="KW-1185">Reference proteome</keyword>
<evidence type="ECO:0000259" key="4">
    <source>
        <dbReference type="Pfam" id="PF19290"/>
    </source>
</evidence>
<evidence type="ECO:0008006" key="7">
    <source>
        <dbReference type="Google" id="ProtNLM"/>
    </source>
</evidence>
<evidence type="ECO:0000259" key="2">
    <source>
        <dbReference type="Pfam" id="PF01523"/>
    </source>
</evidence>
<proteinExistence type="inferred from homology"/>
<dbReference type="InterPro" id="IPR036059">
    <property type="entry name" value="TldD/PmbA_sf"/>
</dbReference>
<accession>K1JSM0</accession>
<dbReference type="AlphaFoldDB" id="K1JSM0"/>
<dbReference type="InterPro" id="IPR045570">
    <property type="entry name" value="Metalloprtase-TldD/E_cen_dom"/>
</dbReference>
<dbReference type="InterPro" id="IPR035068">
    <property type="entry name" value="TldD/PmbA_N"/>
</dbReference>
<dbReference type="eggNOG" id="COG0312">
    <property type="taxonomic scope" value="Bacteria"/>
</dbReference>
<comment type="caution">
    <text evidence="5">The sequence shown here is derived from an EMBL/GenBank/DDBJ whole genome shotgun (WGS) entry which is preliminary data.</text>
</comment>
<reference evidence="5 6" key="1">
    <citation type="submission" date="2012-05" db="EMBL/GenBank/DDBJ databases">
        <title>The Genome Sequence of Sutterella wadsworthensis 2_1_59BFAA.</title>
        <authorList>
            <consortium name="The Broad Institute Genome Sequencing Platform"/>
            <person name="Earl A."/>
            <person name="Ward D."/>
            <person name="Feldgarden M."/>
            <person name="Gevers D."/>
            <person name="Daigneault M."/>
            <person name="Strauss J."/>
            <person name="Allen-Vercoe E."/>
            <person name="Walker B."/>
            <person name="Young S.K."/>
            <person name="Zeng Q."/>
            <person name="Gargeya S."/>
            <person name="Fitzgerald M."/>
            <person name="Haas B."/>
            <person name="Abouelleil A."/>
            <person name="Alvarado L."/>
            <person name="Arachchi H.M."/>
            <person name="Berlin A.M."/>
            <person name="Chapman S.B."/>
            <person name="Goldberg J."/>
            <person name="Griggs A."/>
            <person name="Gujja S."/>
            <person name="Hansen M."/>
            <person name="Howarth C."/>
            <person name="Imamovic A."/>
            <person name="Larimer J."/>
            <person name="McCowen C."/>
            <person name="Montmayeur A."/>
            <person name="Murphy C."/>
            <person name="Neiman D."/>
            <person name="Pearson M."/>
            <person name="Priest M."/>
            <person name="Roberts A."/>
            <person name="Saif S."/>
            <person name="Shea T."/>
            <person name="Sisk P."/>
            <person name="Sykes S."/>
            <person name="Wortman J."/>
            <person name="Nusbaum C."/>
            <person name="Birren B."/>
        </authorList>
    </citation>
    <scope>NUCLEOTIDE SEQUENCE [LARGE SCALE GENOMIC DNA]</scope>
    <source>
        <strain evidence="5 6">2_1_59BFAA</strain>
    </source>
</reference>
<dbReference type="GO" id="GO:0006508">
    <property type="term" value="P:proteolysis"/>
    <property type="evidence" value="ECO:0007669"/>
    <property type="project" value="InterPro"/>
</dbReference>
<evidence type="ECO:0000259" key="3">
    <source>
        <dbReference type="Pfam" id="PF19289"/>
    </source>
</evidence>
<dbReference type="Pfam" id="PF19289">
    <property type="entry name" value="PmbA_TldD_3rd"/>
    <property type="match status" value="1"/>
</dbReference>
<dbReference type="Pfam" id="PF19290">
    <property type="entry name" value="PmbA_TldD_2nd"/>
    <property type="match status" value="1"/>
</dbReference>
<dbReference type="HOGENOM" id="CLU_026425_0_0_4"/>
<evidence type="ECO:0000313" key="6">
    <source>
        <dbReference type="Proteomes" id="UP000005835"/>
    </source>
</evidence>
<gene>
    <name evidence="5" type="ORF">HMPREF9465_01734</name>
</gene>
<dbReference type="PATRIC" id="fig|742823.3.peg.1729"/>
<dbReference type="SUPFAM" id="SSF111283">
    <property type="entry name" value="Putative modulator of DNA gyrase, PmbA/TldD"/>
    <property type="match status" value="1"/>
</dbReference>